<proteinExistence type="predicted"/>
<dbReference type="EMBL" id="CM042044">
    <property type="protein sequence ID" value="KAI3685956.1"/>
    <property type="molecule type" value="Genomic_DNA"/>
</dbReference>
<evidence type="ECO:0000313" key="2">
    <source>
        <dbReference type="Proteomes" id="UP001056120"/>
    </source>
</evidence>
<keyword evidence="2" id="KW-1185">Reference proteome</keyword>
<reference evidence="2" key="1">
    <citation type="journal article" date="2022" name="Mol. Ecol. Resour.">
        <title>The genomes of chicory, endive, great burdock and yacon provide insights into Asteraceae palaeo-polyploidization history and plant inulin production.</title>
        <authorList>
            <person name="Fan W."/>
            <person name="Wang S."/>
            <person name="Wang H."/>
            <person name="Wang A."/>
            <person name="Jiang F."/>
            <person name="Liu H."/>
            <person name="Zhao H."/>
            <person name="Xu D."/>
            <person name="Zhang Y."/>
        </authorList>
    </citation>
    <scope>NUCLEOTIDE SEQUENCE [LARGE SCALE GENOMIC DNA]</scope>
    <source>
        <strain evidence="2">cv. Yunnan</strain>
    </source>
</reference>
<dbReference type="Proteomes" id="UP001056120">
    <property type="component" value="Linkage Group LG27"/>
</dbReference>
<reference evidence="1 2" key="2">
    <citation type="journal article" date="2022" name="Mol. Ecol. Resour.">
        <title>The genomes of chicory, endive, great burdock and yacon provide insights into Asteraceae paleo-polyploidization history and plant inulin production.</title>
        <authorList>
            <person name="Fan W."/>
            <person name="Wang S."/>
            <person name="Wang H."/>
            <person name="Wang A."/>
            <person name="Jiang F."/>
            <person name="Liu H."/>
            <person name="Zhao H."/>
            <person name="Xu D."/>
            <person name="Zhang Y."/>
        </authorList>
    </citation>
    <scope>NUCLEOTIDE SEQUENCE [LARGE SCALE GENOMIC DNA]</scope>
    <source>
        <strain evidence="2">cv. Yunnan</strain>
        <tissue evidence="1">Leaves</tissue>
    </source>
</reference>
<protein>
    <submittedName>
        <fullName evidence="1">Uncharacterized protein</fullName>
    </submittedName>
</protein>
<sequence length="117" mass="14126">MVRKKKKTDIKLTLNFETYCCLCNKHIFWKFFAKRLTIVSIIRLKVNCSSSSKGTFFFKEDEKFKRWIILVLQNVSMRGCAEDWRNDYEFILLPKVERYQNTQFHVCSSNQINVRKI</sequence>
<organism evidence="1 2">
    <name type="scientific">Smallanthus sonchifolius</name>
    <dbReference type="NCBI Taxonomy" id="185202"/>
    <lineage>
        <taxon>Eukaryota</taxon>
        <taxon>Viridiplantae</taxon>
        <taxon>Streptophyta</taxon>
        <taxon>Embryophyta</taxon>
        <taxon>Tracheophyta</taxon>
        <taxon>Spermatophyta</taxon>
        <taxon>Magnoliopsida</taxon>
        <taxon>eudicotyledons</taxon>
        <taxon>Gunneridae</taxon>
        <taxon>Pentapetalae</taxon>
        <taxon>asterids</taxon>
        <taxon>campanulids</taxon>
        <taxon>Asterales</taxon>
        <taxon>Asteraceae</taxon>
        <taxon>Asteroideae</taxon>
        <taxon>Heliantheae alliance</taxon>
        <taxon>Millerieae</taxon>
        <taxon>Smallanthus</taxon>
    </lineage>
</organism>
<gene>
    <name evidence="1" type="ORF">L1987_79625</name>
</gene>
<accession>A0ACB8YKG4</accession>
<evidence type="ECO:0000313" key="1">
    <source>
        <dbReference type="EMBL" id="KAI3685956.1"/>
    </source>
</evidence>
<comment type="caution">
    <text evidence="1">The sequence shown here is derived from an EMBL/GenBank/DDBJ whole genome shotgun (WGS) entry which is preliminary data.</text>
</comment>
<name>A0ACB8YKG4_9ASTR</name>